<dbReference type="PATRIC" id="fig|1365248.3.peg.1500"/>
<accession>A0A167LK42</accession>
<evidence type="ECO:0000313" key="1">
    <source>
        <dbReference type="EMBL" id="KZN64694.1"/>
    </source>
</evidence>
<dbReference type="EMBL" id="AUYC01000020">
    <property type="protein sequence ID" value="KZN64694.1"/>
    <property type="molecule type" value="Genomic_DNA"/>
</dbReference>
<name>A0A167LK42_9GAMM</name>
<proteinExistence type="predicted"/>
<organism evidence="1 2">
    <name type="scientific">Pseudoalteromonas luteoviolacea CPMOR-1</name>
    <dbReference type="NCBI Taxonomy" id="1365248"/>
    <lineage>
        <taxon>Bacteria</taxon>
        <taxon>Pseudomonadati</taxon>
        <taxon>Pseudomonadota</taxon>
        <taxon>Gammaproteobacteria</taxon>
        <taxon>Alteromonadales</taxon>
        <taxon>Pseudoalteromonadaceae</taxon>
        <taxon>Pseudoalteromonas</taxon>
    </lineage>
</organism>
<gene>
    <name evidence="1" type="ORF">N473_12955</name>
</gene>
<comment type="caution">
    <text evidence="1">The sequence shown here is derived from an EMBL/GenBank/DDBJ whole genome shotgun (WGS) entry which is preliminary data.</text>
</comment>
<evidence type="ECO:0000313" key="2">
    <source>
        <dbReference type="Proteomes" id="UP000076486"/>
    </source>
</evidence>
<sequence>SIQERIKYFKNTKSNAKKLNLNEAKRQAEQPKSLKAFGAREHEKTLPFSLLDYLELVDWTGRHVHLKNRVYIPKSMPCILVSLCIEEATWIDKVKNYGSYYGNFVGSQTVLRAHAAKNDMNWYKGVG</sequence>
<reference evidence="1 2" key="1">
    <citation type="submission" date="2013-07" db="EMBL/GenBank/DDBJ databases">
        <title>Comparative Genomic and Metabolomic Analysis of Twelve Strains of Pseudoalteromonas luteoviolacea.</title>
        <authorList>
            <person name="Vynne N.G."/>
            <person name="Mansson M."/>
            <person name="Gram L."/>
        </authorList>
    </citation>
    <scope>NUCLEOTIDE SEQUENCE [LARGE SCALE GENOMIC DNA]</scope>
    <source>
        <strain evidence="1 2">CPMOR-1</strain>
    </source>
</reference>
<dbReference type="AlphaFoldDB" id="A0A167LK42"/>
<feature type="non-terminal residue" evidence="1">
    <location>
        <position position="1"/>
    </location>
</feature>
<protein>
    <submittedName>
        <fullName evidence="1">Uncharacterized protein</fullName>
    </submittedName>
</protein>
<dbReference type="Proteomes" id="UP000076486">
    <property type="component" value="Unassembled WGS sequence"/>
</dbReference>